<evidence type="ECO:0000256" key="3">
    <source>
        <dbReference type="ARBA" id="ARBA00023315"/>
    </source>
</evidence>
<dbReference type="InterPro" id="IPR020616">
    <property type="entry name" value="Thiolase_N"/>
</dbReference>
<name>A0A382B9S0_9ZZZZ</name>
<proteinExistence type="inferred from homology"/>
<dbReference type="PIRSF" id="PIRSF000429">
    <property type="entry name" value="Ac-CoA_Ac_transf"/>
    <property type="match status" value="1"/>
</dbReference>
<dbReference type="InterPro" id="IPR016039">
    <property type="entry name" value="Thiolase-like"/>
</dbReference>
<dbReference type="PROSITE" id="PS00737">
    <property type="entry name" value="THIOLASE_2"/>
    <property type="match status" value="1"/>
</dbReference>
<dbReference type="NCBIfam" id="NF004682">
    <property type="entry name" value="PRK06025.1"/>
    <property type="match status" value="1"/>
</dbReference>
<dbReference type="InterPro" id="IPR002155">
    <property type="entry name" value="Thiolase"/>
</dbReference>
<dbReference type="Pfam" id="PF00108">
    <property type="entry name" value="Thiolase_N"/>
    <property type="match status" value="1"/>
</dbReference>
<dbReference type="GO" id="GO:0016747">
    <property type="term" value="F:acyltransferase activity, transferring groups other than amino-acyl groups"/>
    <property type="evidence" value="ECO:0007669"/>
    <property type="project" value="InterPro"/>
</dbReference>
<evidence type="ECO:0000256" key="1">
    <source>
        <dbReference type="ARBA" id="ARBA00010982"/>
    </source>
</evidence>
<accession>A0A382B9S0</accession>
<evidence type="ECO:0000259" key="4">
    <source>
        <dbReference type="Pfam" id="PF00108"/>
    </source>
</evidence>
<dbReference type="EMBL" id="UINC01028774">
    <property type="protein sequence ID" value="SVB10354.1"/>
    <property type="molecule type" value="Genomic_DNA"/>
</dbReference>
<feature type="domain" description="Thiolase N-terminal" evidence="4">
    <location>
        <begin position="5"/>
        <end position="232"/>
    </location>
</feature>
<dbReference type="PANTHER" id="PTHR43365">
    <property type="entry name" value="BLR7806 PROTEIN"/>
    <property type="match status" value="1"/>
</dbReference>
<evidence type="ECO:0000259" key="5">
    <source>
        <dbReference type="Pfam" id="PF02803"/>
    </source>
</evidence>
<sequence length="414" mass="44031">MADCYIIDAARTPRGIGKAGKGALSHFHSGRLLAKVFEGIEARNDLRTEDIDDIVIGCSTQIGNQGSDVGRMAALDAGWSTQASGVTLDRFCGSGITSANIAAANIMAGMDDLCIAGGVEMMSYTAQLSGADRNGNRTVDGGNPHLRDQHPQPHQGICADMIATLDGFTREDVDALAVESQRRAQIAIENGHFDKSLIPVVNDDGSVALDREEFPRPGTTMESLAELKTVFEQFMAIPIDHSGETFDQLVKRKYPDMQINHVHHAGNSSGVVDGAAAIIMSSEDYADKVGWKPRARVKCIATAGGDPTLMLNEPVPAAKKVLARAGMTTNDIDLFEVNEAFSVVAGKFIRDLELDREKVNVNGGAMALGHPIGATGSILIGTMLDELERRDLNTGLVTMCTGGGMAPAIIIERV</sequence>
<dbReference type="CDD" id="cd00751">
    <property type="entry name" value="thiolase"/>
    <property type="match status" value="1"/>
</dbReference>
<keyword evidence="2" id="KW-0808">Transferase</keyword>
<protein>
    <recommendedName>
        <fullName evidence="7">Thiolase N-terminal domain-containing protein</fullName>
    </recommendedName>
</protein>
<gene>
    <name evidence="6" type="ORF">METZ01_LOCUS163208</name>
</gene>
<dbReference type="AlphaFoldDB" id="A0A382B9S0"/>
<comment type="similarity">
    <text evidence="1">Belongs to the thiolase-like superfamily. Thiolase family.</text>
</comment>
<dbReference type="PANTHER" id="PTHR43365:SF1">
    <property type="entry name" value="ACETYL-COA C-ACYLTRANSFERASE"/>
    <property type="match status" value="1"/>
</dbReference>
<evidence type="ECO:0000256" key="2">
    <source>
        <dbReference type="ARBA" id="ARBA00022679"/>
    </source>
</evidence>
<reference evidence="6" key="1">
    <citation type="submission" date="2018-05" db="EMBL/GenBank/DDBJ databases">
        <authorList>
            <person name="Lanie J.A."/>
            <person name="Ng W.-L."/>
            <person name="Kazmierczak K.M."/>
            <person name="Andrzejewski T.M."/>
            <person name="Davidsen T.M."/>
            <person name="Wayne K.J."/>
            <person name="Tettelin H."/>
            <person name="Glass J.I."/>
            <person name="Rusch D."/>
            <person name="Podicherti R."/>
            <person name="Tsui H.-C.T."/>
            <person name="Winkler M.E."/>
        </authorList>
    </citation>
    <scope>NUCLEOTIDE SEQUENCE</scope>
</reference>
<dbReference type="Gene3D" id="3.40.47.10">
    <property type="match status" value="2"/>
</dbReference>
<evidence type="ECO:0000313" key="6">
    <source>
        <dbReference type="EMBL" id="SVB10354.1"/>
    </source>
</evidence>
<dbReference type="InterPro" id="IPR020613">
    <property type="entry name" value="Thiolase_CS"/>
</dbReference>
<keyword evidence="3" id="KW-0012">Acyltransferase</keyword>
<dbReference type="NCBIfam" id="TIGR01930">
    <property type="entry name" value="AcCoA-C-Actrans"/>
    <property type="match status" value="1"/>
</dbReference>
<dbReference type="Pfam" id="PF02803">
    <property type="entry name" value="Thiolase_C"/>
    <property type="match status" value="1"/>
</dbReference>
<dbReference type="SUPFAM" id="SSF53901">
    <property type="entry name" value="Thiolase-like"/>
    <property type="match status" value="2"/>
</dbReference>
<organism evidence="6">
    <name type="scientific">marine metagenome</name>
    <dbReference type="NCBI Taxonomy" id="408172"/>
    <lineage>
        <taxon>unclassified sequences</taxon>
        <taxon>metagenomes</taxon>
        <taxon>ecological metagenomes</taxon>
    </lineage>
</organism>
<dbReference type="PROSITE" id="PS00099">
    <property type="entry name" value="THIOLASE_3"/>
    <property type="match status" value="1"/>
</dbReference>
<dbReference type="InterPro" id="IPR020617">
    <property type="entry name" value="Thiolase_C"/>
</dbReference>
<evidence type="ECO:0008006" key="7">
    <source>
        <dbReference type="Google" id="ProtNLM"/>
    </source>
</evidence>
<dbReference type="InterPro" id="IPR020610">
    <property type="entry name" value="Thiolase_AS"/>
</dbReference>
<feature type="domain" description="Thiolase C-terminal" evidence="5">
    <location>
        <begin position="292"/>
        <end position="413"/>
    </location>
</feature>